<dbReference type="Gene3D" id="3.40.30.10">
    <property type="entry name" value="Glutaredoxin"/>
    <property type="match status" value="1"/>
</dbReference>
<dbReference type="PANTHER" id="PTHR35891">
    <property type="entry name" value="THIOL:DISULFIDE INTERCHANGE PROTEIN DSBA"/>
    <property type="match status" value="1"/>
</dbReference>
<evidence type="ECO:0000313" key="5">
    <source>
        <dbReference type="Proteomes" id="UP000029227"/>
    </source>
</evidence>
<evidence type="ECO:0000313" key="4">
    <source>
        <dbReference type="EMBL" id="GAL08064.1"/>
    </source>
</evidence>
<dbReference type="PANTHER" id="PTHR35891:SF2">
    <property type="entry name" value="THIOL:DISULFIDE INTERCHANGE PROTEIN DSBA"/>
    <property type="match status" value="1"/>
</dbReference>
<evidence type="ECO:0000256" key="1">
    <source>
        <dbReference type="ARBA" id="ARBA00023284"/>
    </source>
</evidence>
<dbReference type="AlphaFoldDB" id="A0A090R1U7"/>
<comment type="caution">
    <text evidence="4">The sequence shown here is derived from an EMBL/GenBank/DDBJ whole genome shotgun (WGS) entry which is preliminary data.</text>
</comment>
<dbReference type="InterPro" id="IPR017937">
    <property type="entry name" value="Thioredoxin_CS"/>
</dbReference>
<dbReference type="Pfam" id="PF01323">
    <property type="entry name" value="DSBA"/>
    <property type="match status" value="1"/>
</dbReference>
<dbReference type="Proteomes" id="UP000029227">
    <property type="component" value="Unassembled WGS sequence"/>
</dbReference>
<keyword evidence="1" id="KW-0676">Redox-active center</keyword>
<dbReference type="InterPro" id="IPR001853">
    <property type="entry name" value="DSBA-like_thioredoxin_dom"/>
</dbReference>
<accession>A0A090R1U7</accession>
<dbReference type="eggNOG" id="COG1651">
    <property type="taxonomic scope" value="Bacteria"/>
</dbReference>
<feature type="domain" description="DSBA-like thioredoxin" evidence="3">
    <location>
        <begin position="42"/>
        <end position="89"/>
    </location>
</feature>
<dbReference type="InterPro" id="IPR050824">
    <property type="entry name" value="Thiol_disulfide_DsbA"/>
</dbReference>
<gene>
    <name evidence="4" type="ORF">JCM19237_6836</name>
</gene>
<dbReference type="InterPro" id="IPR036249">
    <property type="entry name" value="Thioredoxin-like_sf"/>
</dbReference>
<evidence type="ECO:0000256" key="2">
    <source>
        <dbReference type="SAM" id="SignalP"/>
    </source>
</evidence>
<name>A0A090R1U7_9GAMM</name>
<dbReference type="GO" id="GO:0016491">
    <property type="term" value="F:oxidoreductase activity"/>
    <property type="evidence" value="ECO:0007669"/>
    <property type="project" value="InterPro"/>
</dbReference>
<organism evidence="4 5">
    <name type="scientific">Photobacterium aphoticum</name>
    <dbReference type="NCBI Taxonomy" id="754436"/>
    <lineage>
        <taxon>Bacteria</taxon>
        <taxon>Pseudomonadati</taxon>
        <taxon>Pseudomonadota</taxon>
        <taxon>Gammaproteobacteria</taxon>
        <taxon>Vibrionales</taxon>
        <taxon>Vibrionaceae</taxon>
        <taxon>Photobacterium</taxon>
    </lineage>
</organism>
<keyword evidence="2" id="KW-0732">Signal</keyword>
<reference evidence="4 5" key="1">
    <citation type="journal article" date="2014" name="Genome Announc.">
        <title>Draft Genome Sequences of Two Vibrionaceae Species, Vibrio ponticus C121 and Photobacterium aphoticum C119, Isolated as Coral Reef Microbiota.</title>
        <authorList>
            <person name="Al-saari N."/>
            <person name="Meirelles P.M."/>
            <person name="Mino S."/>
            <person name="Suda W."/>
            <person name="Oshima K."/>
            <person name="Hattori M."/>
            <person name="Ohkuma M."/>
            <person name="Thompson F.L."/>
            <person name="Gomez-Gil B."/>
            <person name="Sawabe T."/>
            <person name="Sawabe T."/>
        </authorList>
    </citation>
    <scope>NUCLEOTIDE SEQUENCE [LARGE SCALE GENOMIC DNA]</scope>
    <source>
        <strain evidence="4 5">JCM 19237</strain>
    </source>
</reference>
<dbReference type="EMBL" id="BBMN01000021">
    <property type="protein sequence ID" value="GAL08064.1"/>
    <property type="molecule type" value="Genomic_DNA"/>
</dbReference>
<dbReference type="PROSITE" id="PS00194">
    <property type="entry name" value="THIOREDOXIN_1"/>
    <property type="match status" value="1"/>
</dbReference>
<feature type="signal peptide" evidence="2">
    <location>
        <begin position="1"/>
        <end position="20"/>
    </location>
</feature>
<dbReference type="SUPFAM" id="SSF52833">
    <property type="entry name" value="Thioredoxin-like"/>
    <property type="match status" value="1"/>
</dbReference>
<feature type="chain" id="PRO_5001863428" evidence="2">
    <location>
        <begin position="21"/>
        <end position="134"/>
    </location>
</feature>
<sequence length="134" mass="14969">MFKKFFVLLSAILFSVSVQAAQFKEGDHYKVLDLPKSSSPLVTEFYSFYCPACNRFEPMIQELKKTLPDNAKFQKNHVSFMGGSMGESMSKAYATAVVLGVEDKITLCCLPVSMTCKSRHVTMPSYVRSLSTKA</sequence>
<evidence type="ECO:0000259" key="3">
    <source>
        <dbReference type="Pfam" id="PF01323"/>
    </source>
</evidence>
<protein>
    <submittedName>
        <fullName evidence="4">Periplasmic thiol:disulfide interchange protein DsbA</fullName>
    </submittedName>
</protein>
<dbReference type="STRING" id="754436.JCM19237_6836"/>
<proteinExistence type="predicted"/>